<reference evidence="1 2" key="1">
    <citation type="submission" date="2018-07" db="EMBL/GenBank/DDBJ databases">
        <title>Genome assembly of strain KB82.</title>
        <authorList>
            <person name="Kukolya J."/>
            <person name="Horvath B."/>
            <person name="Nagy I."/>
            <person name="Toth A."/>
        </authorList>
    </citation>
    <scope>NUCLEOTIDE SEQUENCE [LARGE SCALE GENOMIC DNA]</scope>
    <source>
        <strain evidence="1 2">Kb82</strain>
    </source>
</reference>
<organism evidence="1 2">
    <name type="scientific">Flavobacterium hungaricum</name>
    <dbReference type="NCBI Taxonomy" id="2082725"/>
    <lineage>
        <taxon>Bacteria</taxon>
        <taxon>Pseudomonadati</taxon>
        <taxon>Bacteroidota</taxon>
        <taxon>Flavobacteriia</taxon>
        <taxon>Flavobacteriales</taxon>
        <taxon>Flavobacteriaceae</taxon>
        <taxon>Flavobacterium</taxon>
    </lineage>
</organism>
<dbReference type="Proteomes" id="UP000640614">
    <property type="component" value="Unassembled WGS sequence"/>
</dbReference>
<protein>
    <submittedName>
        <fullName evidence="1">Uncharacterized protein</fullName>
    </submittedName>
</protein>
<comment type="caution">
    <text evidence="1">The sequence shown here is derived from an EMBL/GenBank/DDBJ whole genome shotgun (WGS) entry which is preliminary data.</text>
</comment>
<evidence type="ECO:0000313" key="2">
    <source>
        <dbReference type="Proteomes" id="UP000640614"/>
    </source>
</evidence>
<gene>
    <name evidence="1" type="ORF">C4F50_02360</name>
</gene>
<name>A0ABR9TEK9_9FLAO</name>
<evidence type="ECO:0000313" key="1">
    <source>
        <dbReference type="EMBL" id="MBE8723773.1"/>
    </source>
</evidence>
<accession>A0ABR9TEK9</accession>
<keyword evidence="2" id="KW-1185">Reference proteome</keyword>
<dbReference type="EMBL" id="PRDM01000001">
    <property type="protein sequence ID" value="MBE8723773.1"/>
    <property type="molecule type" value="Genomic_DNA"/>
</dbReference>
<proteinExistence type="predicted"/>
<sequence length="60" mass="7069">MKKKPTQILLGLKWKLSKFNNEYKCLLIKKTSISIILLNWNTKKYQKSSDTFPSHSIQTL</sequence>